<organism evidence="11 12">
    <name type="scientific">Prunus avium</name>
    <name type="common">Cherry</name>
    <name type="synonym">Cerasus avium</name>
    <dbReference type="NCBI Taxonomy" id="42229"/>
    <lineage>
        <taxon>Eukaryota</taxon>
        <taxon>Viridiplantae</taxon>
        <taxon>Streptophyta</taxon>
        <taxon>Embryophyta</taxon>
        <taxon>Tracheophyta</taxon>
        <taxon>Spermatophyta</taxon>
        <taxon>Magnoliopsida</taxon>
        <taxon>eudicotyledons</taxon>
        <taxon>Gunneridae</taxon>
        <taxon>Pentapetalae</taxon>
        <taxon>rosids</taxon>
        <taxon>fabids</taxon>
        <taxon>Rosales</taxon>
        <taxon>Rosaceae</taxon>
        <taxon>Amygdaloideae</taxon>
        <taxon>Amygdaleae</taxon>
        <taxon>Prunus</taxon>
    </lineage>
</organism>
<dbReference type="SMART" id="SM00432">
    <property type="entry name" value="MADS"/>
    <property type="match status" value="1"/>
</dbReference>
<keyword evidence="5" id="KW-0804">Transcription</keyword>
<dbReference type="Gene3D" id="3.40.1810.10">
    <property type="entry name" value="Transcription factor, MADS-box"/>
    <property type="match status" value="1"/>
</dbReference>
<reference evidence="12" key="1">
    <citation type="submission" date="2025-04" db="UniProtKB">
        <authorList>
            <consortium name="RefSeq"/>
        </authorList>
    </citation>
    <scope>IDENTIFICATION</scope>
</reference>
<evidence type="ECO:0000256" key="3">
    <source>
        <dbReference type="ARBA" id="ARBA00023015"/>
    </source>
</evidence>
<dbReference type="GeneID" id="110751892"/>
<dbReference type="EMBL" id="MW269866">
    <property type="protein sequence ID" value="QYK20666.1"/>
    <property type="molecule type" value="Genomic_DNA"/>
</dbReference>
<sequence>MKMMREKIKIKKIDNLPARQVTFSKRRRGIFKKAAELSVLCESEVAVIIFSATGKLFDYSSSSTKDVIERYKAHINGAEKSDEPSVELQPENENHIRLSKELGEKSRQLRQMKGEDLEELNFDELQKLEQLVDASLGRVIETKDELIMSEIMALERKRSELVEANKQLRQRMLSRRNIGPALMEPERLNNNIGGGGEEEGMSSESATSTTCNSAPCPSLEDDSDDVTLSLKLGLL</sequence>
<evidence type="ECO:0000313" key="10">
    <source>
        <dbReference type="EMBL" id="QYK20666.1"/>
    </source>
</evidence>
<dbReference type="InterPro" id="IPR036879">
    <property type="entry name" value="TF_MADSbox_sf"/>
</dbReference>
<dbReference type="GO" id="GO:0030154">
    <property type="term" value="P:cell differentiation"/>
    <property type="evidence" value="ECO:0007669"/>
    <property type="project" value="UniProtKB-KW"/>
</dbReference>
<evidence type="ECO:0000259" key="8">
    <source>
        <dbReference type="PROSITE" id="PS50066"/>
    </source>
</evidence>
<dbReference type="FunFam" id="3.40.1810.10:FF:000007">
    <property type="entry name" value="Transcription factor, MADS-box"/>
    <property type="match status" value="1"/>
</dbReference>
<keyword evidence="11" id="KW-1185">Reference proteome</keyword>
<evidence type="ECO:0000259" key="9">
    <source>
        <dbReference type="PROSITE" id="PS51297"/>
    </source>
</evidence>
<evidence type="ECO:0000256" key="6">
    <source>
        <dbReference type="ARBA" id="ARBA00023242"/>
    </source>
</evidence>
<feature type="domain" description="MADS-box" evidence="8">
    <location>
        <begin position="3"/>
        <end position="63"/>
    </location>
</feature>
<dbReference type="Pfam" id="PF00319">
    <property type="entry name" value="SRF-TF"/>
    <property type="match status" value="1"/>
</dbReference>
<proteinExistence type="predicted"/>
<dbReference type="SUPFAM" id="SSF55455">
    <property type="entry name" value="SRF-like"/>
    <property type="match status" value="1"/>
</dbReference>
<gene>
    <name evidence="12" type="primary">LOC110751892</name>
    <name evidence="10" type="synonym">DAM1</name>
</gene>
<dbReference type="GO" id="GO:0046983">
    <property type="term" value="F:protein dimerization activity"/>
    <property type="evidence" value="ECO:0007669"/>
    <property type="project" value="InterPro"/>
</dbReference>
<feature type="domain" description="K-box" evidence="9">
    <location>
        <begin position="88"/>
        <end position="179"/>
    </location>
</feature>
<evidence type="ECO:0000256" key="5">
    <source>
        <dbReference type="ARBA" id="ARBA00023163"/>
    </source>
</evidence>
<dbReference type="GO" id="GO:0045944">
    <property type="term" value="P:positive regulation of transcription by RNA polymerase II"/>
    <property type="evidence" value="ECO:0007669"/>
    <property type="project" value="InterPro"/>
</dbReference>
<keyword evidence="6" id="KW-0539">Nucleus</keyword>
<dbReference type="PRINTS" id="PR00404">
    <property type="entry name" value="MADSDOMAIN"/>
</dbReference>
<evidence type="ECO:0000256" key="2">
    <source>
        <dbReference type="ARBA" id="ARBA00022782"/>
    </source>
</evidence>
<evidence type="ECO:0000256" key="4">
    <source>
        <dbReference type="ARBA" id="ARBA00023125"/>
    </source>
</evidence>
<dbReference type="RefSeq" id="XP_021808123.1">
    <property type="nucleotide sequence ID" value="XM_021952431.1"/>
</dbReference>
<protein>
    <submittedName>
        <fullName evidence="10">Dormancy associated MADS-box</fullName>
    </submittedName>
    <submittedName>
        <fullName evidence="12">MADS-box protein JOINTLESS-like isoform X5</fullName>
    </submittedName>
</protein>
<dbReference type="CDD" id="cd00265">
    <property type="entry name" value="MADS_MEF2_like"/>
    <property type="match status" value="1"/>
</dbReference>
<dbReference type="PROSITE" id="PS51297">
    <property type="entry name" value="K_BOX"/>
    <property type="match status" value="1"/>
</dbReference>
<dbReference type="GO" id="GO:0005634">
    <property type="term" value="C:nucleus"/>
    <property type="evidence" value="ECO:0007669"/>
    <property type="project" value="UniProtKB-SubCell"/>
</dbReference>
<evidence type="ECO:0000313" key="11">
    <source>
        <dbReference type="Proteomes" id="UP000515124"/>
    </source>
</evidence>
<accession>A0A6P5S2N4</accession>
<feature type="region of interest" description="Disordered" evidence="7">
    <location>
        <begin position="185"/>
        <end position="224"/>
    </location>
</feature>
<dbReference type="PROSITE" id="PS50066">
    <property type="entry name" value="MADS_BOX_2"/>
    <property type="match status" value="1"/>
</dbReference>
<dbReference type="InterPro" id="IPR002100">
    <property type="entry name" value="TF_MADSbox"/>
</dbReference>
<dbReference type="GO" id="GO:0003700">
    <property type="term" value="F:DNA-binding transcription factor activity"/>
    <property type="evidence" value="ECO:0007669"/>
    <property type="project" value="InterPro"/>
</dbReference>
<name>A0A6P5S2N4_PRUAV</name>
<evidence type="ECO:0000313" key="12">
    <source>
        <dbReference type="RefSeq" id="XP_021808123.1"/>
    </source>
</evidence>
<dbReference type="InterPro" id="IPR002487">
    <property type="entry name" value="TF_Kbox"/>
</dbReference>
<dbReference type="PANTHER" id="PTHR48019">
    <property type="entry name" value="SERUM RESPONSE FACTOR HOMOLOG"/>
    <property type="match status" value="1"/>
</dbReference>
<dbReference type="PROSITE" id="PS00350">
    <property type="entry name" value="MADS_BOX_1"/>
    <property type="match status" value="1"/>
</dbReference>
<keyword evidence="4" id="KW-0238">DNA-binding</keyword>
<keyword evidence="2" id="KW-0221">Differentiation</keyword>
<dbReference type="AlphaFoldDB" id="A0A6P5S2N4"/>
<evidence type="ECO:0000256" key="1">
    <source>
        <dbReference type="ARBA" id="ARBA00004123"/>
    </source>
</evidence>
<dbReference type="InterPro" id="IPR050142">
    <property type="entry name" value="MADS-box/MEF2_TF"/>
</dbReference>
<reference evidence="10" key="2">
    <citation type="journal article" name="Front. Plant Sci.">
        <title>Identification and Characterization of DAMs Mutations Associated With Early Blooming in Sweet Cherry, and Validation of DNA-Based Markers for Selection.</title>
        <authorList>
            <person name="Calle A."/>
            <person name="Grimplet J."/>
            <person name="Le Dantec L."/>
            <person name="Wunsch A."/>
        </authorList>
    </citation>
    <scope>NUCLEOTIDE SEQUENCE</scope>
</reference>
<evidence type="ECO:0000256" key="7">
    <source>
        <dbReference type="SAM" id="MobiDB-lite"/>
    </source>
</evidence>
<keyword evidence="3" id="KW-0805">Transcription regulation</keyword>
<comment type="subcellular location">
    <subcellularLocation>
        <location evidence="1">Nucleus</location>
    </subcellularLocation>
</comment>
<dbReference type="Proteomes" id="UP000515124">
    <property type="component" value="Unplaced"/>
</dbReference>
<dbReference type="Pfam" id="PF01486">
    <property type="entry name" value="K-box"/>
    <property type="match status" value="1"/>
</dbReference>
<dbReference type="GO" id="GO:0000977">
    <property type="term" value="F:RNA polymerase II transcription regulatory region sequence-specific DNA binding"/>
    <property type="evidence" value="ECO:0007669"/>
    <property type="project" value="InterPro"/>
</dbReference>
<dbReference type="InterPro" id="IPR033896">
    <property type="entry name" value="MEF2-like_N"/>
</dbReference>